<keyword evidence="8" id="KW-0406">Ion transport</keyword>
<evidence type="ECO:0000256" key="3">
    <source>
        <dbReference type="ARBA" id="ARBA00022448"/>
    </source>
</evidence>
<dbReference type="Pfam" id="PF22776">
    <property type="entry name" value="K_trans_C"/>
    <property type="match status" value="1"/>
</dbReference>
<dbReference type="PANTHER" id="PTHR30540:SF121">
    <property type="entry name" value="POTASSIUM TRANSPORTER 3-RELATED"/>
    <property type="match status" value="1"/>
</dbReference>
<dbReference type="Pfam" id="PF02705">
    <property type="entry name" value="K_trans"/>
    <property type="match status" value="1"/>
</dbReference>
<dbReference type="InterPro" id="IPR003855">
    <property type="entry name" value="K+_transporter"/>
</dbReference>
<gene>
    <name evidence="13" type="ORF">E2562_038677</name>
</gene>
<feature type="domain" description="K+ potassium transporter C-terminal" evidence="12">
    <location>
        <begin position="94"/>
        <end position="154"/>
    </location>
</feature>
<name>A0A6G1CL87_9ORYZ</name>
<dbReference type="PANTHER" id="PTHR30540">
    <property type="entry name" value="OSMOTIC STRESS POTASSIUM TRANSPORTER"/>
    <property type="match status" value="1"/>
</dbReference>
<keyword evidence="3" id="KW-0813">Transport</keyword>
<evidence type="ECO:0000259" key="11">
    <source>
        <dbReference type="Pfam" id="PF02705"/>
    </source>
</evidence>
<dbReference type="OrthoDB" id="755086at2759"/>
<dbReference type="GO" id="GO:0015079">
    <property type="term" value="F:potassium ion transmembrane transporter activity"/>
    <property type="evidence" value="ECO:0007669"/>
    <property type="project" value="InterPro"/>
</dbReference>
<dbReference type="GO" id="GO:0016020">
    <property type="term" value="C:membrane"/>
    <property type="evidence" value="ECO:0007669"/>
    <property type="project" value="UniProtKB-SubCell"/>
</dbReference>
<keyword evidence="14" id="KW-1185">Reference proteome</keyword>
<keyword evidence="9 10" id="KW-0472">Membrane</keyword>
<reference evidence="13 14" key="1">
    <citation type="submission" date="2019-11" db="EMBL/GenBank/DDBJ databases">
        <title>Whole genome sequence of Oryza granulata.</title>
        <authorList>
            <person name="Li W."/>
        </authorList>
    </citation>
    <scope>NUCLEOTIDE SEQUENCE [LARGE SCALE GENOMIC DNA]</scope>
    <source>
        <strain evidence="14">cv. Menghai</strain>
        <tissue evidence="13">Leaf</tissue>
    </source>
</reference>
<dbReference type="AlphaFoldDB" id="A0A6G1CL87"/>
<evidence type="ECO:0000256" key="9">
    <source>
        <dbReference type="ARBA" id="ARBA00023136"/>
    </source>
</evidence>
<keyword evidence="7 10" id="KW-1133">Transmembrane helix</keyword>
<evidence type="ECO:0000259" key="12">
    <source>
        <dbReference type="Pfam" id="PF22776"/>
    </source>
</evidence>
<keyword evidence="4" id="KW-0633">Potassium transport</keyword>
<accession>A0A6G1CL87</accession>
<comment type="similarity">
    <text evidence="2">Belongs to the HAK/KUP transporter (TC 2.A.72.3) family.</text>
</comment>
<organism evidence="13 14">
    <name type="scientific">Oryza meyeriana var. granulata</name>
    <dbReference type="NCBI Taxonomy" id="110450"/>
    <lineage>
        <taxon>Eukaryota</taxon>
        <taxon>Viridiplantae</taxon>
        <taxon>Streptophyta</taxon>
        <taxon>Embryophyta</taxon>
        <taxon>Tracheophyta</taxon>
        <taxon>Spermatophyta</taxon>
        <taxon>Magnoliopsida</taxon>
        <taxon>Liliopsida</taxon>
        <taxon>Poales</taxon>
        <taxon>Poaceae</taxon>
        <taxon>BOP clade</taxon>
        <taxon>Oryzoideae</taxon>
        <taxon>Oryzeae</taxon>
        <taxon>Oryzinae</taxon>
        <taxon>Oryza</taxon>
        <taxon>Oryza meyeriana</taxon>
    </lineage>
</organism>
<dbReference type="Proteomes" id="UP000479710">
    <property type="component" value="Unassembled WGS sequence"/>
</dbReference>
<dbReference type="InterPro" id="IPR053951">
    <property type="entry name" value="K_trans_N"/>
</dbReference>
<comment type="subcellular location">
    <subcellularLocation>
        <location evidence="1">Membrane</location>
        <topology evidence="1">Multi-pass membrane protein</topology>
    </subcellularLocation>
</comment>
<evidence type="ECO:0008006" key="15">
    <source>
        <dbReference type="Google" id="ProtNLM"/>
    </source>
</evidence>
<evidence type="ECO:0000256" key="10">
    <source>
        <dbReference type="SAM" id="Phobius"/>
    </source>
</evidence>
<evidence type="ECO:0000256" key="1">
    <source>
        <dbReference type="ARBA" id="ARBA00004141"/>
    </source>
</evidence>
<protein>
    <recommendedName>
        <fullName evidence="15">Potassium transporter</fullName>
    </recommendedName>
</protein>
<evidence type="ECO:0000256" key="7">
    <source>
        <dbReference type="ARBA" id="ARBA00022989"/>
    </source>
</evidence>
<dbReference type="InterPro" id="IPR053952">
    <property type="entry name" value="K_trans_C"/>
</dbReference>
<evidence type="ECO:0000313" key="14">
    <source>
        <dbReference type="Proteomes" id="UP000479710"/>
    </source>
</evidence>
<evidence type="ECO:0000313" key="13">
    <source>
        <dbReference type="EMBL" id="KAF0901218.1"/>
    </source>
</evidence>
<comment type="caution">
    <text evidence="13">The sequence shown here is derived from an EMBL/GenBank/DDBJ whole genome shotgun (WGS) entry which is preliminary data.</text>
</comment>
<evidence type="ECO:0000256" key="8">
    <source>
        <dbReference type="ARBA" id="ARBA00023065"/>
    </source>
</evidence>
<sequence>MLLMALVIVFVWQYSCLVAALFLVVFGVVGAVYLLVALMKVPQGGRLPLSLVFITIMYVWHYGMRQKHLFDMQNKVSLKWIHALGPSLSIVRVPGIGLIYTELTTSVPAIFSHFVTNLPAFHQVLVFIYVKAVPMTHVHDEEHHLVRRIGQRDWVTDAAYRCYRGPPTYGEGPR</sequence>
<proteinExistence type="inferred from homology"/>
<evidence type="ECO:0000256" key="4">
    <source>
        <dbReference type="ARBA" id="ARBA00022538"/>
    </source>
</evidence>
<evidence type="ECO:0000256" key="2">
    <source>
        <dbReference type="ARBA" id="ARBA00008440"/>
    </source>
</evidence>
<feature type="transmembrane region" description="Helical" evidence="10">
    <location>
        <begin position="12"/>
        <end position="35"/>
    </location>
</feature>
<evidence type="ECO:0000256" key="5">
    <source>
        <dbReference type="ARBA" id="ARBA00022692"/>
    </source>
</evidence>
<keyword evidence="5 10" id="KW-0812">Transmembrane</keyword>
<dbReference type="EMBL" id="SPHZ02000009">
    <property type="protein sequence ID" value="KAF0901218.1"/>
    <property type="molecule type" value="Genomic_DNA"/>
</dbReference>
<keyword evidence="6" id="KW-0630">Potassium</keyword>
<feature type="transmembrane region" description="Helical" evidence="10">
    <location>
        <begin position="47"/>
        <end position="64"/>
    </location>
</feature>
<feature type="domain" description="K+ potassium transporter integral membrane" evidence="11">
    <location>
        <begin position="2"/>
        <end position="81"/>
    </location>
</feature>
<evidence type="ECO:0000256" key="6">
    <source>
        <dbReference type="ARBA" id="ARBA00022958"/>
    </source>
</evidence>